<protein>
    <submittedName>
        <fullName evidence="1">Uncharacterized protein</fullName>
    </submittedName>
</protein>
<feature type="non-terminal residue" evidence="1">
    <location>
        <position position="38"/>
    </location>
</feature>
<proteinExistence type="predicted"/>
<name>A0A382F2P6_9ZZZZ</name>
<sequence>MYQMVHGETLPIPVLRVDGGAGCPLRLLTVTALESCGS</sequence>
<dbReference type="AlphaFoldDB" id="A0A382F2P6"/>
<accession>A0A382F2P6</accession>
<gene>
    <name evidence="1" type="ORF">METZ01_LOCUS209255</name>
</gene>
<reference evidence="1" key="1">
    <citation type="submission" date="2018-05" db="EMBL/GenBank/DDBJ databases">
        <authorList>
            <person name="Lanie J.A."/>
            <person name="Ng W.-L."/>
            <person name="Kazmierczak K.M."/>
            <person name="Andrzejewski T.M."/>
            <person name="Davidsen T.M."/>
            <person name="Wayne K.J."/>
            <person name="Tettelin H."/>
            <person name="Glass J.I."/>
            <person name="Rusch D."/>
            <person name="Podicherti R."/>
            <person name="Tsui H.-C.T."/>
            <person name="Winkler M.E."/>
        </authorList>
    </citation>
    <scope>NUCLEOTIDE SEQUENCE</scope>
</reference>
<organism evidence="1">
    <name type="scientific">marine metagenome</name>
    <dbReference type="NCBI Taxonomy" id="408172"/>
    <lineage>
        <taxon>unclassified sequences</taxon>
        <taxon>metagenomes</taxon>
        <taxon>ecological metagenomes</taxon>
    </lineage>
</organism>
<dbReference type="EMBL" id="UINC01047298">
    <property type="protein sequence ID" value="SVB56401.1"/>
    <property type="molecule type" value="Genomic_DNA"/>
</dbReference>
<evidence type="ECO:0000313" key="1">
    <source>
        <dbReference type="EMBL" id="SVB56401.1"/>
    </source>
</evidence>